<dbReference type="OrthoDB" id="6278596at2759"/>
<comment type="catalytic activity">
    <reaction evidence="9 10">
        <text>glycine(in) = glycine(out)</text>
        <dbReference type="Rhea" id="RHEA:70715"/>
        <dbReference type="ChEBI" id="CHEBI:57305"/>
    </reaction>
</comment>
<evidence type="ECO:0000259" key="13">
    <source>
        <dbReference type="Pfam" id="PF07919"/>
    </source>
</evidence>
<keyword evidence="6 10" id="KW-1133">Transmembrane helix</keyword>
<evidence type="ECO:0000256" key="8">
    <source>
        <dbReference type="ARBA" id="ARBA00023136"/>
    </source>
</evidence>
<dbReference type="PROSITE" id="PS50920">
    <property type="entry name" value="SOLCAR"/>
    <property type="match status" value="3"/>
</dbReference>
<feature type="repeat" description="Solcar" evidence="11">
    <location>
        <begin position="1419"/>
        <end position="1503"/>
    </location>
</feature>
<dbReference type="HAMAP" id="MF_03064">
    <property type="entry name" value="SLC25A38"/>
    <property type="match status" value="1"/>
</dbReference>
<evidence type="ECO:0000256" key="6">
    <source>
        <dbReference type="ARBA" id="ARBA00022989"/>
    </source>
</evidence>
<dbReference type="InterPro" id="IPR018108">
    <property type="entry name" value="MCP_transmembrane"/>
</dbReference>
<dbReference type="InterPro" id="IPR030847">
    <property type="entry name" value="Hem25/SLC25A38"/>
</dbReference>
<feature type="region of interest" description="Disordered" evidence="12">
    <location>
        <begin position="97"/>
        <end position="119"/>
    </location>
</feature>
<dbReference type="FunFam" id="1.50.40.10:FF:000103">
    <property type="entry name" value="Mitochondrial glycine transporter"/>
    <property type="match status" value="1"/>
</dbReference>
<feature type="repeat" description="Solcar" evidence="11">
    <location>
        <begin position="1312"/>
        <end position="1396"/>
    </location>
</feature>
<name>A0A2V1EGT2_9PLEO</name>
<dbReference type="Pfam" id="PF00153">
    <property type="entry name" value="Mito_carr"/>
    <property type="match status" value="2"/>
</dbReference>
<protein>
    <recommendedName>
        <fullName evidence="10">Mitochondrial glycine transporter</fullName>
    </recommendedName>
    <alternativeName>
        <fullName evidence="10">Solute carrier family 25 member 38 homolog</fullName>
    </alternativeName>
</protein>
<keyword evidence="8 10" id="KW-0472">Membrane</keyword>
<evidence type="ECO:0000313" key="14">
    <source>
        <dbReference type="EMBL" id="PVI08555.1"/>
    </source>
</evidence>
<accession>A0A2V1EGT2</accession>
<keyword evidence="5 10" id="KW-0999">Mitochondrion inner membrane</keyword>
<dbReference type="GO" id="GO:0015187">
    <property type="term" value="F:glycine transmembrane transporter activity"/>
    <property type="evidence" value="ECO:0007669"/>
    <property type="project" value="UniProtKB-UniRule"/>
</dbReference>
<dbReference type="GO" id="GO:0005743">
    <property type="term" value="C:mitochondrial inner membrane"/>
    <property type="evidence" value="ECO:0007669"/>
    <property type="project" value="UniProtKB-SubCell"/>
</dbReference>
<feature type="region of interest" description="Disordered" evidence="12">
    <location>
        <begin position="274"/>
        <end position="301"/>
    </location>
</feature>
<keyword evidence="7 10" id="KW-0496">Mitochondrion</keyword>
<organism evidence="14 15">
    <name type="scientific">Periconia macrospinosa</name>
    <dbReference type="NCBI Taxonomy" id="97972"/>
    <lineage>
        <taxon>Eukaryota</taxon>
        <taxon>Fungi</taxon>
        <taxon>Dikarya</taxon>
        <taxon>Ascomycota</taxon>
        <taxon>Pezizomycotina</taxon>
        <taxon>Dothideomycetes</taxon>
        <taxon>Pleosporomycetidae</taxon>
        <taxon>Pleosporales</taxon>
        <taxon>Massarineae</taxon>
        <taxon>Periconiaceae</taxon>
        <taxon>Periconia</taxon>
    </lineage>
</organism>
<dbReference type="EMBL" id="KZ805300">
    <property type="protein sequence ID" value="PVI08555.1"/>
    <property type="molecule type" value="Genomic_DNA"/>
</dbReference>
<dbReference type="Gene3D" id="1.50.40.10">
    <property type="entry name" value="Mitochondrial carrier domain"/>
    <property type="match status" value="1"/>
</dbReference>
<dbReference type="SUPFAM" id="SSF103506">
    <property type="entry name" value="Mitochondrial carrier"/>
    <property type="match status" value="1"/>
</dbReference>
<evidence type="ECO:0000256" key="1">
    <source>
        <dbReference type="ARBA" id="ARBA00004141"/>
    </source>
</evidence>
<evidence type="ECO:0000256" key="10">
    <source>
        <dbReference type="HAMAP-Rule" id="MF_03064"/>
    </source>
</evidence>
<evidence type="ECO:0000256" key="2">
    <source>
        <dbReference type="ARBA" id="ARBA00022448"/>
    </source>
</evidence>
<keyword evidence="2 10" id="KW-0813">Transport</keyword>
<dbReference type="InterPro" id="IPR012880">
    <property type="entry name" value="Gryzun"/>
</dbReference>
<reference evidence="14 15" key="1">
    <citation type="journal article" date="2018" name="Sci. Rep.">
        <title>Comparative genomics provides insights into the lifestyle and reveals functional heterogeneity of dark septate endophytic fungi.</title>
        <authorList>
            <person name="Knapp D.G."/>
            <person name="Nemeth J.B."/>
            <person name="Barry K."/>
            <person name="Hainaut M."/>
            <person name="Henrissat B."/>
            <person name="Johnson J."/>
            <person name="Kuo A."/>
            <person name="Lim J.H.P."/>
            <person name="Lipzen A."/>
            <person name="Nolan M."/>
            <person name="Ohm R.A."/>
            <person name="Tamas L."/>
            <person name="Grigoriev I.V."/>
            <person name="Spatafora J.W."/>
            <person name="Nagy L.G."/>
            <person name="Kovacs G.M."/>
        </authorList>
    </citation>
    <scope>NUCLEOTIDE SEQUENCE [LARGE SCALE GENOMIC DNA]</scope>
    <source>
        <strain evidence="14 15">DSE2036</strain>
    </source>
</reference>
<evidence type="ECO:0000256" key="5">
    <source>
        <dbReference type="ARBA" id="ARBA00022792"/>
    </source>
</evidence>
<keyword evidence="15" id="KW-1185">Reference proteome</keyword>
<evidence type="ECO:0000256" key="12">
    <source>
        <dbReference type="SAM" id="MobiDB-lite"/>
    </source>
</evidence>
<comment type="subcellular location">
    <subcellularLocation>
        <location evidence="1">Membrane</location>
        <topology evidence="1">Multi-pass membrane protein</topology>
    </subcellularLocation>
    <subcellularLocation>
        <location evidence="10">Mitochondrion inner membrane</location>
        <topology evidence="10">Multi-pass membrane protein</topology>
    </subcellularLocation>
</comment>
<proteinExistence type="inferred from homology"/>
<evidence type="ECO:0000256" key="4">
    <source>
        <dbReference type="ARBA" id="ARBA00022737"/>
    </source>
</evidence>
<evidence type="ECO:0000256" key="9">
    <source>
        <dbReference type="ARBA" id="ARBA00034060"/>
    </source>
</evidence>
<dbReference type="Proteomes" id="UP000244855">
    <property type="component" value="Unassembled WGS sequence"/>
</dbReference>
<evidence type="ECO:0000256" key="3">
    <source>
        <dbReference type="ARBA" id="ARBA00022692"/>
    </source>
</evidence>
<evidence type="ECO:0000256" key="11">
    <source>
        <dbReference type="PROSITE-ProRule" id="PRU00282"/>
    </source>
</evidence>
<comment type="similarity">
    <text evidence="10">Belongs to the mitochondrial carrier (TC 2.A.29) family. SLC25A38 subfamily.</text>
</comment>
<feature type="repeat" description="Solcar" evidence="11">
    <location>
        <begin position="1203"/>
        <end position="1286"/>
    </location>
</feature>
<comment type="function">
    <text evidence="10">Mitochondrial glycine transporter that imports glycine into the mitochondrial matrix. Plays an important role in providing glycine for the first enzymatic step in heme biosynthesis, the condensation of glycine with succinyl-CoA to produce 5-aminolevulinate (ALA) in the miochondrial matrix.</text>
</comment>
<keyword evidence="4 10" id="KW-0677">Repeat</keyword>
<gene>
    <name evidence="14" type="ORF">DM02DRAFT_637285</name>
</gene>
<dbReference type="PANTHER" id="PTHR14374">
    <property type="entry name" value="FOIE GRAS"/>
    <property type="match status" value="1"/>
</dbReference>
<evidence type="ECO:0000313" key="15">
    <source>
        <dbReference type="Proteomes" id="UP000244855"/>
    </source>
</evidence>
<feature type="compositionally biased region" description="Low complexity" evidence="12">
    <location>
        <begin position="104"/>
        <end position="119"/>
    </location>
</feature>
<dbReference type="GO" id="GO:1904983">
    <property type="term" value="P:glycine import into mitochondrion"/>
    <property type="evidence" value="ECO:0007669"/>
    <property type="project" value="UniProtKB-UniRule"/>
</dbReference>
<keyword evidence="3 10" id="KW-0812">Transmembrane</keyword>
<dbReference type="STRING" id="97972.A0A2V1EGT2"/>
<feature type="domain" description="Gryzun putative trafficking through Golgi" evidence="13">
    <location>
        <begin position="632"/>
        <end position="1206"/>
    </location>
</feature>
<dbReference type="PANTHER" id="PTHR14374:SF0">
    <property type="entry name" value="TRAFFICKING PROTEIN PARTICLE COMPLEX SUBUNIT 11"/>
    <property type="match status" value="1"/>
</dbReference>
<evidence type="ECO:0000256" key="7">
    <source>
        <dbReference type="ARBA" id="ARBA00023128"/>
    </source>
</evidence>
<dbReference type="InterPro" id="IPR023395">
    <property type="entry name" value="MCP_dom_sf"/>
</dbReference>
<sequence length="1516" mass="169599">MDAYPPEYVHHNLPFVVLSGLGSRPDLDPPNPLEQVLPGQIATYLNSDAPLVADERAGPLLDELLAYDATAATTNGEGRIDGNASFRIRAIGRNFQLPPKKADAPSTSTSDTSPPSSPAIAAAQSWVLHSPISPLSPRSSLYPDGAMSPSWIAKHQHYVPSVFLCFFDFTTDPITNSLHDNQLKAEINKIKAQLQKTEYRTRFAVVLLSKKSIIESPDIDDRLNTIRRGTGLDPRTQLFFLPPTSSVELRSFASSLLTTLRPITVDYYRDLTKHSRRKKGRGNIPPPTAPPTKGTSQTLSQPGWNIRYDFKLGVFAEFRREMDAAQRHYNIALDGLFGPEGIFETTASWSPRWDEIRLLADAIALRHIRCQLCNNYPTSAVQTWLRYKAKLRDVLDRRGKGTSNYGWEAWESTWAQAMAELLQQADLNVFRISAPLPQTDLLPAVETNVIFASPEKQFPIGERLPPWEMLHHAGYWYKLAADHAKKRYLIARDMPEEDRTPPGMSPAAKVSNRNQTYDVYLVPEPHLEYPIAGTSGGYEHWKDIVGKLNSAIREFDLRDQSRKVEHLQLEMARTLLHVKQFDNAFAVLRSLWEAMSWRREGWWSLASEVLWGLHECALRVRHAETYVATEWELYSRVSVTFTFEKSEGNVGEPMPSQITITSTARQGSLPITLSGLKFEFKGGLNKVHLTHKASNTTGTGPQLHECELEEQVASDTPGEKPRWSGYADLEIHPGQTKAYTFPVVFREAGDVEVVASSVDIETDRFNLTYSTKDLHLRPETMAVWWQKAGTTVRSKKLNRTNGITTKVLPKPPKMEIRLSNVRDHYYTDEPITLAMELWNKEEEDTEAVLEVRLLGRSKDTLGYSWIRDARSPMKEMPAPVDIDPGLPGHVVGKLSRGEKTTEKIRFTAPSEPADYALEVKVLYHLLSDRDIPISKTLIADLVFISPFETSYELTPRVHHEPWPSYFQLEEAEAEHGSESTDAFGIAQKWRLKAKVASFAEEPLVLKGLTVDIGTVHGGAICELSREFEEAEITMEPQKIHDWLFCIDCRKMDLEERRPTGIDTSLNILWQRLDGENGSTVKTSIPIPRIHIPSSEPRVLATAVKSTSTKDVIYMDYVLENPTMHFLTFELSMEASEEFGFSGAKLRTLQLLPMSRQTVRYTIIPLAAGTWITPQLRVTDRYFNKTLKVQATDGLKLDKKGVSIWVPDHFFAGLSSGILSAVLLQPADLLKTRVQQSRQNTVLATIKAIASGPHPIRQFWRGTLPSTLRTGCGSAIYFSGLNALRRRVELVSQRASGSTTQLGDGHSSTLPKLSNTANLATGAIARTWAGFLMMPITVLKVRYESNLYSYSSLVSATRDIFRTEGVRGFFSGFGATAVRDAPYAGLYVLFYEQSKKRLSTVAMTIEEKSGAAQTALSSSTSAGINFSSGVAAAGLATTVTNPFDAIKTRIQLMPARYSNTVQAARKMLAEDGMKSFFDGLGIRIARKAVSSAMAWTVYEELLRRAEMLRRDGIEQKV</sequence>
<dbReference type="Pfam" id="PF07919">
    <property type="entry name" value="Gryzun"/>
    <property type="match status" value="1"/>
</dbReference>